<keyword evidence="1" id="KW-1133">Transmembrane helix</keyword>
<gene>
    <name evidence="2" type="ORF">METZ01_LOCUS234329</name>
</gene>
<dbReference type="InterPro" id="IPR002591">
    <property type="entry name" value="Phosphodiest/P_Trfase"/>
</dbReference>
<dbReference type="AlphaFoldDB" id="A0A382H2X8"/>
<proteinExistence type="predicted"/>
<name>A0A382H2X8_9ZZZZ</name>
<protein>
    <recommendedName>
        <fullName evidence="3">Metalloenzyme domain-containing protein</fullName>
    </recommendedName>
</protein>
<sequence length="333" mass="36448">MQILGPTVQNAYRLSVERPLVIGSVSMFIRSMLVFLIGFSGYSTLQAQDAVKPHVLVIGIDGLRPDAMQKAKTPNIDALIQNGAVSFQCQILGERYRKNDTVTAPGWSSILTGVWADKHGVQDNSFKGKQFDTYPHFFARIKSQFPSLKTASFLDLPQTNEYVVAHADFQYGYLESVPARSRAGKDALIATEASKLIAAKDYQAVFVYFGNCDGVGHKKGFHPSVSQYRDVIHQTDSYIGKLLSAIKSRPNHEDENWLILLTADHGGKGTGHSRGQKVPEILNVPFIVSGGEAKRGALGDKIYIVDIATTALTHLGVTVMPDWKLDGKAVGLK</sequence>
<dbReference type="SUPFAM" id="SSF53649">
    <property type="entry name" value="Alkaline phosphatase-like"/>
    <property type="match status" value="1"/>
</dbReference>
<evidence type="ECO:0008006" key="3">
    <source>
        <dbReference type="Google" id="ProtNLM"/>
    </source>
</evidence>
<organism evidence="2">
    <name type="scientific">marine metagenome</name>
    <dbReference type="NCBI Taxonomy" id="408172"/>
    <lineage>
        <taxon>unclassified sequences</taxon>
        <taxon>metagenomes</taxon>
        <taxon>ecological metagenomes</taxon>
    </lineage>
</organism>
<dbReference type="Gene3D" id="3.40.720.10">
    <property type="entry name" value="Alkaline Phosphatase, subunit A"/>
    <property type="match status" value="2"/>
</dbReference>
<dbReference type="PANTHER" id="PTHR10151:SF120">
    <property type="entry name" value="BIS(5'-ADENOSYL)-TRIPHOSPHATASE"/>
    <property type="match status" value="1"/>
</dbReference>
<accession>A0A382H2X8</accession>
<evidence type="ECO:0000256" key="1">
    <source>
        <dbReference type="SAM" id="Phobius"/>
    </source>
</evidence>
<dbReference type="Pfam" id="PF01663">
    <property type="entry name" value="Phosphodiest"/>
    <property type="match status" value="1"/>
</dbReference>
<dbReference type="PANTHER" id="PTHR10151">
    <property type="entry name" value="ECTONUCLEOTIDE PYROPHOSPHATASE/PHOSPHODIESTERASE"/>
    <property type="match status" value="1"/>
</dbReference>
<evidence type="ECO:0000313" key="2">
    <source>
        <dbReference type="EMBL" id="SVB81475.1"/>
    </source>
</evidence>
<dbReference type="InterPro" id="IPR017850">
    <property type="entry name" value="Alkaline_phosphatase_core_sf"/>
</dbReference>
<keyword evidence="1" id="KW-0472">Membrane</keyword>
<keyword evidence="1" id="KW-0812">Transmembrane</keyword>
<dbReference type="GO" id="GO:0016787">
    <property type="term" value="F:hydrolase activity"/>
    <property type="evidence" value="ECO:0007669"/>
    <property type="project" value="UniProtKB-ARBA"/>
</dbReference>
<dbReference type="EMBL" id="UINC01058801">
    <property type="protein sequence ID" value="SVB81475.1"/>
    <property type="molecule type" value="Genomic_DNA"/>
</dbReference>
<reference evidence="2" key="1">
    <citation type="submission" date="2018-05" db="EMBL/GenBank/DDBJ databases">
        <authorList>
            <person name="Lanie J.A."/>
            <person name="Ng W.-L."/>
            <person name="Kazmierczak K.M."/>
            <person name="Andrzejewski T.M."/>
            <person name="Davidsen T.M."/>
            <person name="Wayne K.J."/>
            <person name="Tettelin H."/>
            <person name="Glass J.I."/>
            <person name="Rusch D."/>
            <person name="Podicherti R."/>
            <person name="Tsui H.-C.T."/>
            <person name="Winkler M.E."/>
        </authorList>
    </citation>
    <scope>NUCLEOTIDE SEQUENCE</scope>
</reference>
<feature type="transmembrane region" description="Helical" evidence="1">
    <location>
        <begin position="20"/>
        <end position="42"/>
    </location>
</feature>